<feature type="domain" description="Serine aminopeptidase S33" evidence="1">
    <location>
        <begin position="24"/>
        <end position="137"/>
    </location>
</feature>
<proteinExistence type="predicted"/>
<name>A0AAJ1U977_9RHOB</name>
<reference evidence="2" key="1">
    <citation type="submission" date="2022-07" db="EMBL/GenBank/DDBJ databases">
        <authorList>
            <person name="Otstavnykh N."/>
            <person name="Isaeva M."/>
            <person name="Bystritskaya E."/>
        </authorList>
    </citation>
    <scope>NUCLEOTIDE SEQUENCE</scope>
    <source>
        <strain evidence="2">10Alg 79</strain>
    </source>
</reference>
<dbReference type="RefSeq" id="WP_317627543.1">
    <property type="nucleotide sequence ID" value="NZ_JANFFA010000007.1"/>
</dbReference>
<dbReference type="InterPro" id="IPR029058">
    <property type="entry name" value="AB_hydrolase_fold"/>
</dbReference>
<dbReference type="GO" id="GO:0016787">
    <property type="term" value="F:hydrolase activity"/>
    <property type="evidence" value="ECO:0007669"/>
    <property type="project" value="UniProtKB-KW"/>
</dbReference>
<dbReference type="InterPro" id="IPR022742">
    <property type="entry name" value="Hydrolase_4"/>
</dbReference>
<evidence type="ECO:0000313" key="3">
    <source>
        <dbReference type="Proteomes" id="UP001227162"/>
    </source>
</evidence>
<evidence type="ECO:0000259" key="1">
    <source>
        <dbReference type="Pfam" id="PF12146"/>
    </source>
</evidence>
<protein>
    <submittedName>
        <fullName evidence="2">Alpha/beta hydrolase</fullName>
    </submittedName>
</protein>
<reference evidence="2" key="2">
    <citation type="submission" date="2023-04" db="EMBL/GenBank/DDBJ databases">
        <title>'Rhodoalgimonas zhirmunskyi' gen. nov., isolated from a red alga.</title>
        <authorList>
            <person name="Nedashkovskaya O.I."/>
            <person name="Otstavnykh N.Y."/>
            <person name="Bystritskaya E.P."/>
            <person name="Balabanova L.A."/>
            <person name="Isaeva M.P."/>
        </authorList>
    </citation>
    <scope>NUCLEOTIDE SEQUENCE</scope>
    <source>
        <strain evidence="2">10Alg 79</strain>
    </source>
</reference>
<organism evidence="2 3">
    <name type="scientific">Rhodalgimonas zhirmunskyi</name>
    <dbReference type="NCBI Taxonomy" id="2964767"/>
    <lineage>
        <taxon>Bacteria</taxon>
        <taxon>Pseudomonadati</taxon>
        <taxon>Pseudomonadota</taxon>
        <taxon>Alphaproteobacteria</taxon>
        <taxon>Rhodobacterales</taxon>
        <taxon>Roseobacteraceae</taxon>
        <taxon>Rhodalgimonas</taxon>
    </lineage>
</organism>
<accession>A0AAJ1U977</accession>
<sequence>MSDEITIEAQGARLSGRFFRAEVPRAVAVLNPATGVPQGYYRHFARWLADQGVSTLTYDYRDFGESGQDAVRHSRATMADWGIHDQQAARDWLACESDLPLWVIGHSLGGFMLGYQDGLERIVRVIAICSGPIHVGDHPWPYQAGARALWFGIGPVLLATTGYVPGRFSGLGADIPGPVFRQWKHWCTTKGFHHADDSLPPWDSSTLGAELRTVGVADDEMIPAWVVEKLGDLYPQAAQEHVVLNPAAHGLGKVGHLAGFARRNAALWPDLIGE</sequence>
<evidence type="ECO:0000313" key="2">
    <source>
        <dbReference type="EMBL" id="MDQ2095920.1"/>
    </source>
</evidence>
<dbReference type="EMBL" id="JANFFA010000007">
    <property type="protein sequence ID" value="MDQ2095920.1"/>
    <property type="molecule type" value="Genomic_DNA"/>
</dbReference>
<dbReference type="Gene3D" id="3.40.50.1820">
    <property type="entry name" value="alpha/beta hydrolase"/>
    <property type="match status" value="1"/>
</dbReference>
<dbReference type="AlphaFoldDB" id="A0AAJ1U977"/>
<dbReference type="Pfam" id="PF12146">
    <property type="entry name" value="Hydrolase_4"/>
    <property type="match status" value="1"/>
</dbReference>
<keyword evidence="2" id="KW-0378">Hydrolase</keyword>
<dbReference type="InterPro" id="IPR017208">
    <property type="entry name" value="UCP037442_abhydr"/>
</dbReference>
<dbReference type="SUPFAM" id="SSF53474">
    <property type="entry name" value="alpha/beta-Hydrolases"/>
    <property type="match status" value="1"/>
</dbReference>
<gene>
    <name evidence="2" type="ORF">NOI20_17510</name>
</gene>
<comment type="caution">
    <text evidence="2">The sequence shown here is derived from an EMBL/GenBank/DDBJ whole genome shotgun (WGS) entry which is preliminary data.</text>
</comment>
<dbReference type="PIRSF" id="PIRSF037442">
    <property type="entry name" value="UCP037442_abhydr"/>
    <property type="match status" value="1"/>
</dbReference>
<dbReference type="Proteomes" id="UP001227162">
    <property type="component" value="Unassembled WGS sequence"/>
</dbReference>
<keyword evidence="3" id="KW-1185">Reference proteome</keyword>